<gene>
    <name evidence="2" type="ORF">SAMN04487945_2413</name>
</gene>
<keyword evidence="1" id="KW-0812">Transmembrane</keyword>
<organism evidence="2 3">
    <name type="scientific">Halobacterium jilantaiense</name>
    <dbReference type="NCBI Taxonomy" id="355548"/>
    <lineage>
        <taxon>Archaea</taxon>
        <taxon>Methanobacteriati</taxon>
        <taxon>Methanobacteriota</taxon>
        <taxon>Stenosarchaea group</taxon>
        <taxon>Halobacteria</taxon>
        <taxon>Halobacteriales</taxon>
        <taxon>Halobacteriaceae</taxon>
        <taxon>Halobacterium</taxon>
    </lineage>
</organism>
<dbReference type="RefSeq" id="WP_089669619.1">
    <property type="nucleotide sequence ID" value="NZ_FOJA01000001.1"/>
</dbReference>
<evidence type="ECO:0000313" key="3">
    <source>
        <dbReference type="Proteomes" id="UP000198518"/>
    </source>
</evidence>
<evidence type="ECO:0000313" key="2">
    <source>
        <dbReference type="EMBL" id="SEW23770.1"/>
    </source>
</evidence>
<dbReference type="AlphaFoldDB" id="A0A1I0QAE7"/>
<dbReference type="Proteomes" id="UP000198518">
    <property type="component" value="Unassembled WGS sequence"/>
</dbReference>
<accession>A0A1I0QAE7</accession>
<feature type="transmembrane region" description="Helical" evidence="1">
    <location>
        <begin position="74"/>
        <end position="100"/>
    </location>
</feature>
<sequence length="145" mass="14119">MPSLRSVFRALLVVAGIGITALGLLFAATGWGAEGFPAGLALVFGFVALAGGGGVLGVAALLSGGSLRPVQTTMLKLAGGLAVVALALPAGLLVVAPAALPGQLGPAGVGDAVLLWLLLALGALALAVWVGIWRAGELVHGRVQS</sequence>
<dbReference type="EMBL" id="FOJA01000001">
    <property type="protein sequence ID" value="SEW23770.1"/>
    <property type="molecule type" value="Genomic_DNA"/>
</dbReference>
<keyword evidence="1" id="KW-0472">Membrane</keyword>
<feature type="transmembrane region" description="Helical" evidence="1">
    <location>
        <begin position="112"/>
        <end position="132"/>
    </location>
</feature>
<protein>
    <submittedName>
        <fullName evidence="2">Uncharacterized protein</fullName>
    </submittedName>
</protein>
<name>A0A1I0QAE7_9EURY</name>
<keyword evidence="1" id="KW-1133">Transmembrane helix</keyword>
<feature type="transmembrane region" description="Helical" evidence="1">
    <location>
        <begin position="7"/>
        <end position="28"/>
    </location>
</feature>
<keyword evidence="3" id="KW-1185">Reference proteome</keyword>
<evidence type="ECO:0000256" key="1">
    <source>
        <dbReference type="SAM" id="Phobius"/>
    </source>
</evidence>
<reference evidence="2 3" key="1">
    <citation type="submission" date="2016-10" db="EMBL/GenBank/DDBJ databases">
        <authorList>
            <person name="de Groot N.N."/>
        </authorList>
    </citation>
    <scope>NUCLEOTIDE SEQUENCE [LARGE SCALE GENOMIC DNA]</scope>
    <source>
        <strain evidence="2 3">CGMCC 1.5337</strain>
    </source>
</reference>
<feature type="transmembrane region" description="Helical" evidence="1">
    <location>
        <begin position="40"/>
        <end position="62"/>
    </location>
</feature>
<proteinExistence type="predicted"/>